<feature type="compositionally biased region" description="Low complexity" evidence="2">
    <location>
        <begin position="426"/>
        <end position="443"/>
    </location>
</feature>
<accession>A0AAE1ATK2</accession>
<reference evidence="4" key="1">
    <citation type="journal article" date="2023" name="G3 (Bethesda)">
        <title>A reference genome for the long-term kleptoplast-retaining sea slug Elysia crispata morphotype clarki.</title>
        <authorList>
            <person name="Eastman K.E."/>
            <person name="Pendleton A.L."/>
            <person name="Shaikh M.A."/>
            <person name="Suttiyut T."/>
            <person name="Ogas R."/>
            <person name="Tomko P."/>
            <person name="Gavelis G."/>
            <person name="Widhalm J.R."/>
            <person name="Wisecaver J.H."/>
        </authorList>
    </citation>
    <scope>NUCLEOTIDE SEQUENCE</scope>
    <source>
        <strain evidence="4">ECLA1</strain>
    </source>
</reference>
<dbReference type="Pfam" id="PF05057">
    <property type="entry name" value="DUF676"/>
    <property type="match status" value="1"/>
</dbReference>
<dbReference type="Proteomes" id="UP001283361">
    <property type="component" value="Unassembled WGS sequence"/>
</dbReference>
<dbReference type="FunFam" id="3.40.50.1820:FF:000004">
    <property type="entry name" value="Protein FAM135A isoform a"/>
    <property type="match status" value="1"/>
</dbReference>
<dbReference type="PANTHER" id="PTHR12482:SF5">
    <property type="entry name" value="DUF676 DOMAIN-CONTAINING PROTEIN"/>
    <property type="match status" value="1"/>
</dbReference>
<comment type="caution">
    <text evidence="4">The sequence shown here is derived from an EMBL/GenBank/DDBJ whole genome shotgun (WGS) entry which is preliminary data.</text>
</comment>
<dbReference type="SUPFAM" id="SSF53474">
    <property type="entry name" value="alpha/beta-Hydrolases"/>
    <property type="match status" value="1"/>
</dbReference>
<feature type="compositionally biased region" description="Low complexity" evidence="2">
    <location>
        <begin position="895"/>
        <end position="916"/>
    </location>
</feature>
<proteinExistence type="inferred from homology"/>
<feature type="region of interest" description="Disordered" evidence="2">
    <location>
        <begin position="961"/>
        <end position="1009"/>
    </location>
</feature>
<feature type="compositionally biased region" description="Pro residues" evidence="2">
    <location>
        <begin position="651"/>
        <end position="664"/>
    </location>
</feature>
<feature type="compositionally biased region" description="Polar residues" evidence="2">
    <location>
        <begin position="615"/>
        <end position="628"/>
    </location>
</feature>
<feature type="compositionally biased region" description="Low complexity" evidence="2">
    <location>
        <begin position="778"/>
        <end position="791"/>
    </location>
</feature>
<evidence type="ECO:0000256" key="2">
    <source>
        <dbReference type="SAM" id="MobiDB-lite"/>
    </source>
</evidence>
<feature type="compositionally biased region" description="Low complexity" evidence="2">
    <location>
        <begin position="597"/>
        <end position="614"/>
    </location>
</feature>
<feature type="compositionally biased region" description="Low complexity" evidence="2">
    <location>
        <begin position="846"/>
        <end position="888"/>
    </location>
</feature>
<keyword evidence="5" id="KW-1185">Reference proteome</keyword>
<feature type="region of interest" description="Disordered" evidence="2">
    <location>
        <begin position="827"/>
        <end position="920"/>
    </location>
</feature>
<comment type="similarity">
    <text evidence="1">Belongs to the FAM135 family.</text>
</comment>
<feature type="compositionally biased region" description="Basic and acidic residues" evidence="2">
    <location>
        <begin position="697"/>
        <end position="707"/>
    </location>
</feature>
<feature type="region of interest" description="Disordered" evidence="2">
    <location>
        <begin position="647"/>
        <end position="711"/>
    </location>
</feature>
<sequence length="1349" mass="147509">MANLIGLVLWANFERRNLAGRQHEMETTRYYQIQTVLRTPPKSAARVEITDNKLNSQQGQGGEATAAFKQSNTGVSQRFQILYRNEEVDVSEIFIYRIHTLVESGKLESNLDNLDLRLEVQLWCTDDDESSDSDPKMELANTRILQLHISPTKGLHHALPVLFDYFHLSAVEVVIHGTIIAIHQPYLTMPKSQKSQKSSDQSTLEVVYFGQKTTTPPPSNTMTSSIRMQQAHLMHKTICNILLSAHESLQEYLQLYASKIPGNNFQFVRKDCHTRLGEAVMKVQGVLEEDDLIQTAITDITQLCAENVILWAQFLEIVLKQPRVHRHLAQEHHNLRIRRFAEAFFTLENNKASCLSCYDPGIHGHSALASVVKNSPYFSNLPRLPIQCLELDGDETSLPIIFEDIYHDARAPPPQVYQAQLENPASGSPRTRSSSNSSSSLTSEQGGAAVSGTNSTSSPSNTRKRPSGRGNKKKFIKNIKREGFKRPSSYYCSEVEANQAGQPIEPPPTGATLIGYRKNQEPQFVPSECVNLGTLSPDTEDPYSQLSTQLKKSLSPRSSILPTACMNRGSNESLQSLYETPGPITPDFTTAANGNHKPTIPSTSPPVISTSKKSQGSSTDNIPQSSAVVSPGPSIALDGKACVMVSLPPAGSKPPPVPTSPPPSLSNSMNNLHSEEMNCGDGPGGSEKAVATYHSNGNREDPGDKGAGDFTSCSTLNEHDYETLACDISSALGEKEPSASSILTAIASSNNDDFSDEDTNVANGFDDVLDTYRKDFSASESTSSKLKSSEAPPSNNTATASCITSESSGLGSSVSIISTASCSEKPFASNSTLDMRNDSALGSDVSSQEEASSSSSPHKAPSSASEGSVTTAPTPSSLLPTISSTTFPESETSISTPLKASSSVSASSSSTPTKASYNDPRHRVTVIELLKEEYRRSLPLDSSDSNTADPSSVRLSAYKDGFSGHRASSDSDILKNCDEEESKSDGRSLVLKRSGLDSGEKKRGALSSSSSYPELSHIVKGEHPRLVSVVGHTTVNFVQLRESLKLQMDFPGYFYSECPTLASTIPYFQVPREIDDSGSGIHLIVCVHGLDGNSADLRLVRTYIEMALPGFKLEFLMSDRNQQDTFADFDKMTDRLVDEILNYVDNFGFNVSRISFVGHSLGNVIIRSTLSRPKLAHLLPKLYTLLSLSGPHLGTIYNTSGLVNMGMWFMQKWKKSGSLLQLALKDHPDPRQTFLYKLSLKPVLQYFKHVLLVGSHQDRYVPYHSSRIEICRSAQKDSSVMGAVYREMVQNILEPVIQSPLCTLIRYDVFHSLPSTANTMIGRAAHIAVLDSEIFIEKFLTVTGLKYFQ</sequence>
<name>A0AAE1ATK2_9GAST</name>
<dbReference type="InterPro" id="IPR007751">
    <property type="entry name" value="DUF676_lipase-like"/>
</dbReference>
<organism evidence="4 5">
    <name type="scientific">Elysia crispata</name>
    <name type="common">lettuce slug</name>
    <dbReference type="NCBI Taxonomy" id="231223"/>
    <lineage>
        <taxon>Eukaryota</taxon>
        <taxon>Metazoa</taxon>
        <taxon>Spiralia</taxon>
        <taxon>Lophotrochozoa</taxon>
        <taxon>Mollusca</taxon>
        <taxon>Gastropoda</taxon>
        <taxon>Heterobranchia</taxon>
        <taxon>Euthyneura</taxon>
        <taxon>Panpulmonata</taxon>
        <taxon>Sacoglossa</taxon>
        <taxon>Placobranchoidea</taxon>
        <taxon>Plakobranchidae</taxon>
        <taxon>Elysia</taxon>
    </lineage>
</organism>
<dbReference type="Gene3D" id="3.40.50.1820">
    <property type="entry name" value="alpha/beta hydrolase"/>
    <property type="match status" value="1"/>
</dbReference>
<evidence type="ECO:0000256" key="1">
    <source>
        <dbReference type="ARBA" id="ARBA00007949"/>
    </source>
</evidence>
<feature type="compositionally biased region" description="Low complexity" evidence="2">
    <location>
        <begin position="801"/>
        <end position="810"/>
    </location>
</feature>
<feature type="compositionally biased region" description="Basic residues" evidence="2">
    <location>
        <begin position="462"/>
        <end position="478"/>
    </location>
</feature>
<feature type="region of interest" description="Disordered" evidence="2">
    <location>
        <begin position="420"/>
        <end position="479"/>
    </location>
</feature>
<dbReference type="PANTHER" id="PTHR12482">
    <property type="entry name" value="LIPASE ROG1-RELATED-RELATED"/>
    <property type="match status" value="1"/>
</dbReference>
<protein>
    <recommendedName>
        <fullName evidence="3">DUF676 domain-containing protein</fullName>
    </recommendedName>
</protein>
<dbReference type="EMBL" id="JAWDGP010001179">
    <property type="protein sequence ID" value="KAK3793749.1"/>
    <property type="molecule type" value="Genomic_DNA"/>
</dbReference>
<evidence type="ECO:0000259" key="3">
    <source>
        <dbReference type="Pfam" id="PF05057"/>
    </source>
</evidence>
<feature type="compositionally biased region" description="Low complexity" evidence="2">
    <location>
        <begin position="451"/>
        <end position="461"/>
    </location>
</feature>
<evidence type="ECO:0000313" key="5">
    <source>
        <dbReference type="Proteomes" id="UP001283361"/>
    </source>
</evidence>
<feature type="domain" description="DUF676" evidence="3">
    <location>
        <begin position="1080"/>
        <end position="1269"/>
    </location>
</feature>
<feature type="region of interest" description="Disordered" evidence="2">
    <location>
        <begin position="573"/>
        <end position="633"/>
    </location>
</feature>
<gene>
    <name evidence="4" type="ORF">RRG08_043397</name>
</gene>
<feature type="compositionally biased region" description="Basic and acidic residues" evidence="2">
    <location>
        <begin position="994"/>
        <end position="1003"/>
    </location>
</feature>
<dbReference type="InterPro" id="IPR044294">
    <property type="entry name" value="Lipase-like"/>
</dbReference>
<dbReference type="InterPro" id="IPR022122">
    <property type="entry name" value="DUF3657"/>
</dbReference>
<dbReference type="Pfam" id="PF12394">
    <property type="entry name" value="DUF3657"/>
    <property type="match status" value="1"/>
</dbReference>
<evidence type="ECO:0000313" key="4">
    <source>
        <dbReference type="EMBL" id="KAK3793749.1"/>
    </source>
</evidence>
<feature type="compositionally biased region" description="Basic and acidic residues" evidence="2">
    <location>
        <begin position="967"/>
        <end position="977"/>
    </location>
</feature>
<feature type="region of interest" description="Disordered" evidence="2">
    <location>
        <begin position="776"/>
        <end position="810"/>
    </location>
</feature>
<dbReference type="InterPro" id="IPR029058">
    <property type="entry name" value="AB_hydrolase_fold"/>
</dbReference>